<dbReference type="Proteomes" id="UP000077202">
    <property type="component" value="Unassembled WGS sequence"/>
</dbReference>
<dbReference type="AlphaFoldDB" id="A0A176VNG8"/>
<comment type="caution">
    <text evidence="1">The sequence shown here is derived from an EMBL/GenBank/DDBJ whole genome shotgun (WGS) entry which is preliminary data.</text>
</comment>
<keyword evidence="2" id="KW-1185">Reference proteome</keyword>
<sequence length="106" mass="11882">MHRRNEFDVGGKSAENFAYAEGMPPTHRRKDFHLRIGGRISPARRHFALGGKSAFGPRNPPSGMELVRRLRRQRIKIRVDASRCCSSVALEVAEPPGGRRLGICDM</sequence>
<evidence type="ECO:0000313" key="1">
    <source>
        <dbReference type="EMBL" id="OAE21862.1"/>
    </source>
</evidence>
<evidence type="ECO:0000313" key="2">
    <source>
        <dbReference type="Proteomes" id="UP000077202"/>
    </source>
</evidence>
<name>A0A176VNG8_MARPO</name>
<dbReference type="EMBL" id="LVLJ01003330">
    <property type="protein sequence ID" value="OAE21862.1"/>
    <property type="molecule type" value="Genomic_DNA"/>
</dbReference>
<reference evidence="1" key="1">
    <citation type="submission" date="2016-03" db="EMBL/GenBank/DDBJ databases">
        <title>Mechanisms controlling the formation of the plant cell surface in tip-growing cells are functionally conserved among land plants.</title>
        <authorList>
            <person name="Honkanen S."/>
            <person name="Jones V.A."/>
            <person name="Morieri G."/>
            <person name="Champion C."/>
            <person name="Hetherington A.J."/>
            <person name="Kelly S."/>
            <person name="Saint-Marcoux D."/>
            <person name="Proust H."/>
            <person name="Prescott H."/>
            <person name="Dolan L."/>
        </authorList>
    </citation>
    <scope>NUCLEOTIDE SEQUENCE [LARGE SCALE GENOMIC DNA]</scope>
    <source>
        <tissue evidence="1">Whole gametophyte</tissue>
    </source>
</reference>
<gene>
    <name evidence="1" type="ORF">AXG93_2973s1000</name>
</gene>
<accession>A0A176VNG8</accession>
<proteinExistence type="predicted"/>
<protein>
    <submittedName>
        <fullName evidence="1">Uncharacterized protein</fullName>
    </submittedName>
</protein>
<organism evidence="1 2">
    <name type="scientific">Marchantia polymorpha subsp. ruderalis</name>
    <dbReference type="NCBI Taxonomy" id="1480154"/>
    <lineage>
        <taxon>Eukaryota</taxon>
        <taxon>Viridiplantae</taxon>
        <taxon>Streptophyta</taxon>
        <taxon>Embryophyta</taxon>
        <taxon>Marchantiophyta</taxon>
        <taxon>Marchantiopsida</taxon>
        <taxon>Marchantiidae</taxon>
        <taxon>Marchantiales</taxon>
        <taxon>Marchantiaceae</taxon>
        <taxon>Marchantia</taxon>
    </lineage>
</organism>